<keyword evidence="3" id="KW-0813">Transport</keyword>
<dbReference type="InterPro" id="IPR051906">
    <property type="entry name" value="TolC-like"/>
</dbReference>
<evidence type="ECO:0000256" key="5">
    <source>
        <dbReference type="ARBA" id="ARBA00022692"/>
    </source>
</evidence>
<evidence type="ECO:0000313" key="9">
    <source>
        <dbReference type="EMBL" id="EGF58749.1"/>
    </source>
</evidence>
<dbReference type="GO" id="GO:1990281">
    <property type="term" value="C:efflux pump complex"/>
    <property type="evidence" value="ECO:0007669"/>
    <property type="project" value="TreeGrafter"/>
</dbReference>
<accession>F3PQN8</accession>
<feature type="chain" id="PRO_5003301702" evidence="8">
    <location>
        <begin position="23"/>
        <end position="431"/>
    </location>
</feature>
<keyword evidence="4" id="KW-1134">Transmembrane beta strand</keyword>
<evidence type="ECO:0000313" key="10">
    <source>
        <dbReference type="Proteomes" id="UP000003416"/>
    </source>
</evidence>
<keyword evidence="10" id="KW-1185">Reference proteome</keyword>
<dbReference type="PANTHER" id="PTHR30026:SF20">
    <property type="entry name" value="OUTER MEMBRANE PROTEIN TOLC"/>
    <property type="match status" value="1"/>
</dbReference>
<dbReference type="Pfam" id="PF02321">
    <property type="entry name" value="OEP"/>
    <property type="match status" value="2"/>
</dbReference>
<dbReference type="AlphaFoldDB" id="F3PQN8"/>
<dbReference type="GO" id="GO:0009279">
    <property type="term" value="C:cell outer membrane"/>
    <property type="evidence" value="ECO:0007669"/>
    <property type="project" value="UniProtKB-SubCell"/>
</dbReference>
<gene>
    <name evidence="9" type="ORF">HMPREF9446_01034</name>
</gene>
<keyword evidence="6" id="KW-0472">Membrane</keyword>
<evidence type="ECO:0000256" key="7">
    <source>
        <dbReference type="ARBA" id="ARBA00023237"/>
    </source>
</evidence>
<dbReference type="eggNOG" id="COG1538">
    <property type="taxonomic scope" value="Bacteria"/>
</dbReference>
<evidence type="ECO:0000256" key="2">
    <source>
        <dbReference type="ARBA" id="ARBA00007613"/>
    </source>
</evidence>
<evidence type="ECO:0000256" key="8">
    <source>
        <dbReference type="SAM" id="SignalP"/>
    </source>
</evidence>
<dbReference type="GO" id="GO:0015562">
    <property type="term" value="F:efflux transmembrane transporter activity"/>
    <property type="evidence" value="ECO:0007669"/>
    <property type="project" value="InterPro"/>
</dbReference>
<comment type="similarity">
    <text evidence="2">Belongs to the outer membrane factor (OMF) (TC 1.B.17) family.</text>
</comment>
<comment type="subcellular location">
    <subcellularLocation>
        <location evidence="1">Cell outer membrane</location>
    </subcellularLocation>
</comment>
<dbReference type="GO" id="GO:0015288">
    <property type="term" value="F:porin activity"/>
    <property type="evidence" value="ECO:0007669"/>
    <property type="project" value="TreeGrafter"/>
</dbReference>
<dbReference type="SUPFAM" id="SSF56954">
    <property type="entry name" value="Outer membrane efflux proteins (OEP)"/>
    <property type="match status" value="1"/>
</dbReference>
<dbReference type="InterPro" id="IPR003423">
    <property type="entry name" value="OMP_efflux"/>
</dbReference>
<feature type="signal peptide" evidence="8">
    <location>
        <begin position="1"/>
        <end position="22"/>
    </location>
</feature>
<dbReference type="HOGENOM" id="CLU_012817_12_0_10"/>
<dbReference type="Proteomes" id="UP000003416">
    <property type="component" value="Unassembled WGS sequence"/>
</dbReference>
<dbReference type="PANTHER" id="PTHR30026">
    <property type="entry name" value="OUTER MEMBRANE PROTEIN TOLC"/>
    <property type="match status" value="1"/>
</dbReference>
<dbReference type="Gene3D" id="1.20.1600.10">
    <property type="entry name" value="Outer membrane efflux proteins (OEP)"/>
    <property type="match status" value="1"/>
</dbReference>
<dbReference type="EMBL" id="AFBN01000018">
    <property type="protein sequence ID" value="EGF58749.1"/>
    <property type="molecule type" value="Genomic_DNA"/>
</dbReference>
<reference evidence="9 10" key="1">
    <citation type="submission" date="2011-02" db="EMBL/GenBank/DDBJ databases">
        <authorList>
            <person name="Weinstock G."/>
            <person name="Sodergren E."/>
            <person name="Clifton S."/>
            <person name="Fulton L."/>
            <person name="Fulton B."/>
            <person name="Courtney L."/>
            <person name="Fronick C."/>
            <person name="Harrison M."/>
            <person name="Strong C."/>
            <person name="Farmer C."/>
            <person name="Delahaunty K."/>
            <person name="Markovic C."/>
            <person name="Hall O."/>
            <person name="Minx P."/>
            <person name="Tomlinson C."/>
            <person name="Mitreva M."/>
            <person name="Hou S."/>
            <person name="Chen J."/>
            <person name="Wollam A."/>
            <person name="Pepin K.H."/>
            <person name="Johnson M."/>
            <person name="Bhonagiri V."/>
            <person name="Zhang X."/>
            <person name="Suruliraj S."/>
            <person name="Warren W."/>
            <person name="Chinwalla A."/>
            <person name="Mardis E.R."/>
            <person name="Wilson R.K."/>
        </authorList>
    </citation>
    <scope>NUCLEOTIDE SEQUENCE [LARGE SCALE GENOMIC DNA]</scope>
    <source>
        <strain evidence="9 10">YIT 12057</strain>
    </source>
</reference>
<keyword evidence="7" id="KW-0998">Cell outer membrane</keyword>
<comment type="caution">
    <text evidence="9">The sequence shown here is derived from an EMBL/GenBank/DDBJ whole genome shotgun (WGS) entry which is preliminary data.</text>
</comment>
<protein>
    <submittedName>
        <fullName evidence="9">Outer membrane efflux protein</fullName>
    </submittedName>
</protein>
<evidence type="ECO:0000256" key="6">
    <source>
        <dbReference type="ARBA" id="ARBA00023136"/>
    </source>
</evidence>
<organism evidence="9 10">
    <name type="scientific">Bacteroides fluxus YIT 12057</name>
    <dbReference type="NCBI Taxonomy" id="763034"/>
    <lineage>
        <taxon>Bacteria</taxon>
        <taxon>Pseudomonadati</taxon>
        <taxon>Bacteroidota</taxon>
        <taxon>Bacteroidia</taxon>
        <taxon>Bacteroidales</taxon>
        <taxon>Bacteroidaceae</taxon>
        <taxon>Bacteroides</taxon>
    </lineage>
</organism>
<evidence type="ECO:0000256" key="3">
    <source>
        <dbReference type="ARBA" id="ARBA00022448"/>
    </source>
</evidence>
<proteinExistence type="inferred from homology"/>
<sequence length="431" mass="48482">MSMKALYSCVFICIVCTPPAFSQQSPLLEKYRSMALEYNHDLHAADKNIASSIELVKSARADLKPKLSGNADFQYTGNPLELTAQLPGMDTPLSFEGRDMKYGASLSLLQPIYTGGRILESIRLAKHQQSLTTHQAELLLSSVCYQTDIQYWNTVARAELVQVATDYRNSIADLVQTIRERVDVGLVDPQDLLMAEVKLNEAEYQLLQAQNNFDTGRMALNSLIGADLKAETPIEDTIPSVTLPDTLLLHNGSNRPELMIAHDRIKMAESTSRLNDSKYKPQLYIGIDGSYSSPGYDFRTDMDPNYAVYAKLSVPIFEWGKRRNEKRASTWKIGMANDYLNKVTDNIKLEVQTAKTSLAQSMQQVCLTGNSLEKARENERKALERYEEGKISIVEVIEAQNYRQSSQINYVQAKVSAQGHYSELIKALHKY</sequence>
<dbReference type="STRING" id="763034.HMPREF9446_01034"/>
<name>F3PQN8_9BACE</name>
<keyword evidence="5" id="KW-0812">Transmembrane</keyword>
<evidence type="ECO:0000256" key="4">
    <source>
        <dbReference type="ARBA" id="ARBA00022452"/>
    </source>
</evidence>
<evidence type="ECO:0000256" key="1">
    <source>
        <dbReference type="ARBA" id="ARBA00004442"/>
    </source>
</evidence>
<keyword evidence="8" id="KW-0732">Signal</keyword>